<dbReference type="Pfam" id="PF00517">
    <property type="entry name" value="GP41"/>
    <property type="match status" value="1"/>
</dbReference>
<feature type="disulfide bond" evidence="33">
    <location>
        <begin position="214"/>
        <end position="243"/>
    </location>
</feature>
<evidence type="ECO:0000256" key="20">
    <source>
        <dbReference type="ARBA" id="ARBA00022879"/>
    </source>
</evidence>
<dbReference type="FunFam" id="2.170.40.20:FF:000003">
    <property type="entry name" value="Envelope glycoprotein gp160"/>
    <property type="match status" value="1"/>
</dbReference>
<evidence type="ECO:0000259" key="36">
    <source>
        <dbReference type="Pfam" id="PF00516"/>
    </source>
</evidence>
<comment type="PTM">
    <text evidence="33">Specific enzymatic cleavages in vivo yield mature proteins. Envelope glycoproteins are synthesized as a inactive precursor that is heavily N-glycosylated and processed likely by host cell furin in the Golgi to yield the mature SU and TM proteins. The cleavage site between SU and TM requires the minimal sequence [KR]-X-[KR]-R. About 2 of the 9 disulfide bonds of gp41 are reduced by P4HB/PDI, following binding to CD4 receptor.</text>
</comment>
<keyword evidence="7 33" id="KW-1168">Fusion of virus membrane with host membrane</keyword>
<dbReference type="InterPro" id="IPR036377">
    <property type="entry name" value="Gp120_core_sf"/>
</dbReference>
<dbReference type="InterPro" id="IPR000328">
    <property type="entry name" value="GP41-like"/>
</dbReference>
<evidence type="ECO:0000256" key="22">
    <source>
        <dbReference type="ARBA" id="ARBA00022989"/>
    </source>
</evidence>
<evidence type="ECO:0000256" key="4">
    <source>
        <dbReference type="ARBA" id="ARBA00004563"/>
    </source>
</evidence>
<keyword evidence="19 33" id="KW-1043">Host membrane</keyword>
<comment type="miscellaneous">
    <text evidence="33">Inhibitors targeting HIV-1 viral envelope proteins are used as antiretroviral drugs. Attachment of virions to the cell surface via non-specific interactions and CD4 binding can be blocked by inhibitors that include cyanovirin-N, cyclotriazadisulfonamide analogs, PRO 2000, TNX 355 and PRO 542. In addition, BMS 806 can block CD4-induced conformational changes. Env interactions with the coreceptor molecules can be targeted by CCR5 antagonists including SCH-D, maraviroc (UK 427857) and aplaviroc (GW 873140), and the CXCR4 antagonist AMD 070. Fusion of viral and cellular membranes can be inhibited by peptides such as enfuvirtide and tifuvirtide (T 1249). Resistance to inhibitors associated with mutations in Env are observed. Most of the time, single mutations confer only a modest reduction in drug susceptibility. Combination of several mutations is usually required to develop a high-level drug resistance.</text>
</comment>
<evidence type="ECO:0000256" key="1">
    <source>
        <dbReference type="ARBA" id="ARBA00004402"/>
    </source>
</evidence>
<dbReference type="Gene3D" id="1.10.287.210">
    <property type="match status" value="1"/>
</dbReference>
<evidence type="ECO:0000256" key="23">
    <source>
        <dbReference type="ARBA" id="ARBA00023046"/>
    </source>
</evidence>
<dbReference type="GO" id="GO:0019064">
    <property type="term" value="P:fusion of virus membrane with host plasma membrane"/>
    <property type="evidence" value="ECO:0007669"/>
    <property type="project" value="UniProtKB-UniRule"/>
</dbReference>
<feature type="transmembrane region" description="Helical" evidence="34">
    <location>
        <begin position="668"/>
        <end position="695"/>
    </location>
</feature>
<comment type="subunit">
    <text evidence="33">The mature envelope protein (Env) consists of a homotrimer of non-covalently associated gp120-gp41 heterodimers. The resulting complex protrudes from the virus surface as a spike. There seems to be as few as 10 spikes on the average virion. Surface protein gp120 interacts with host CD4, CCR5 and CXCR4. Gp120 also interacts with the C-type lectins CD209/DC-SIGN and CLEC4M/DC-SIGNR (collectively referred to as DC-SIGN(R)). Gp120 and gp41 interact with GalCer. Gp120 interacts with host ITGA4/ITGB7 complex; on CD4+ T-cells, this interaction results in rapid activation of integrin ITGAL/LFA-1, which facilitates efficient cell-to-cell spreading of HIV-1. Gp120 interacts with cell-associated heparan sulfate; this interaction increases virus infectivity on permissive cells and may be involved in infection of CD4- cells.</text>
</comment>
<feature type="disulfide bond" evidence="33">
    <location>
        <begin position="52"/>
        <end position="72"/>
    </location>
</feature>
<keyword evidence="15 33" id="KW-0053">Apoptosis</keyword>
<dbReference type="InterPro" id="IPR037527">
    <property type="entry name" value="Gp160"/>
</dbReference>
<comment type="similarity">
    <text evidence="33">Belongs to the HIV-1 env protein family.</text>
</comment>
<evidence type="ECO:0000256" key="14">
    <source>
        <dbReference type="ARBA" id="ARBA00022692"/>
    </source>
</evidence>
<organismHost>
    <name type="scientific">Homo sapiens</name>
    <name type="common">Human</name>
    <dbReference type="NCBI Taxonomy" id="9606"/>
</organismHost>
<evidence type="ECO:0000256" key="27">
    <source>
        <dbReference type="ARBA" id="ARBA00023157"/>
    </source>
</evidence>
<evidence type="ECO:0000256" key="11">
    <source>
        <dbReference type="ARBA" id="ARBA00022581"/>
    </source>
</evidence>
<keyword evidence="26 33" id="KW-0564">Palmitate</keyword>
<dbReference type="GO" id="GO:0052031">
    <property type="term" value="P:symbiont-mediated perturbation of host defense response"/>
    <property type="evidence" value="ECO:0007669"/>
    <property type="project" value="UniProtKB-UniRule"/>
</dbReference>
<comment type="subcellular location">
    <molecule>Surface protein gp120</molecule>
    <subcellularLocation>
        <location evidence="33">Virion membrane</location>
        <topology evidence="33">Peripheral membrane protein</topology>
    </subcellularLocation>
    <subcellularLocation>
        <location evidence="33">Host cell membrane</location>
        <topology evidence="33">Peripheral membrane protein</topology>
    </subcellularLocation>
    <subcellularLocation>
        <location evidence="33">Host endosome membrane</location>
        <topology evidence="33">Single-pass type I membrane protein</topology>
    </subcellularLocation>
    <text evidence="33">The surface protein is not anchored to the viral envelope, but associates with the extravirion surface through its binding to TM. It is probably concentrated at the site of budding and incorporated into the virions possibly by contacts between the cytoplasmic tail of Env and the N-terminus of Gag.</text>
</comment>
<dbReference type="GO" id="GO:0044175">
    <property type="term" value="C:host cell endosome membrane"/>
    <property type="evidence" value="ECO:0007669"/>
    <property type="project" value="UniProtKB-SubCell"/>
</dbReference>
<dbReference type="GO" id="GO:1903911">
    <property type="term" value="P:positive regulation of receptor clustering"/>
    <property type="evidence" value="ECO:0007669"/>
    <property type="project" value="UniProtKB-UniRule"/>
</dbReference>
<evidence type="ECO:0000256" key="32">
    <source>
        <dbReference type="ARBA" id="ARBA00062028"/>
    </source>
</evidence>
<evidence type="ECO:0000256" key="30">
    <source>
        <dbReference type="ARBA" id="ARBA00023288"/>
    </source>
</evidence>
<feature type="region of interest" description="MPER; binding to GalCer" evidence="33">
    <location>
        <begin position="652"/>
        <end position="673"/>
    </location>
</feature>
<evidence type="ECO:0000256" key="13">
    <source>
        <dbReference type="ARBA" id="ARBA00022685"/>
    </source>
</evidence>
<comment type="subcellular location">
    <subcellularLocation>
        <location evidence="3">Host cell membrane</location>
        <topology evidence="3">Peripheral membrane protein</topology>
    </subcellularLocation>
    <subcellularLocation>
        <location evidence="1">Host cell membrane</location>
        <topology evidence="1">Single-pass type I membrane protein</topology>
    </subcellularLocation>
    <subcellularLocation>
        <location evidence="2">Host endosome membrane</location>
        <topology evidence="2">Peripheral membrane protein</topology>
    </subcellularLocation>
    <subcellularLocation>
        <location evidence="5">Host endosome membrane</location>
        <topology evidence="5">Single-pass type I membrane protein</topology>
    </subcellularLocation>
    <subcellularLocation>
        <location evidence="6">Virion membrane</location>
        <topology evidence="6">Peripheral membrane protein</topology>
    </subcellularLocation>
    <subcellularLocation>
        <location evidence="4">Virion membrane</location>
        <topology evidence="4">Single-pass type I membrane protein</topology>
    </subcellularLocation>
</comment>
<feature type="coiled-coil region" evidence="33">
    <location>
        <begin position="623"/>
        <end position="657"/>
    </location>
</feature>
<comment type="caution">
    <text evidence="33 34">Lacks conserved residue(s) required for the propagation of feature annotation.</text>
</comment>
<proteinExistence type="inferred from homology"/>
<keyword evidence="31 33" id="KW-1160">Virus entry into host cell</keyword>
<keyword evidence="29 33" id="KW-0899">Viral immunoevasion</keyword>
<dbReference type="Gene3D" id="1.20.5.490">
    <property type="entry name" value="Single helix bin"/>
    <property type="match status" value="1"/>
</dbReference>
<dbReference type="Gene3D" id="2.170.40.20">
    <property type="entry name" value="Human immunodeficiency virus 1, Gp160, envelope glycoprotein"/>
    <property type="match status" value="2"/>
</dbReference>
<comment type="subunit">
    <text evidence="32">The mature envelope protein (Env) consists of a homotrimer of non-covalently associated gp120-gp41 heterodimers. The resulting complex protrudes from the virus surface as a spike. There seems to be as few as 10 spikes on the average virion. Interacts with host CD4, CCR5 and CXCR4. Gp120 also interacts with the C-type lectins CD209/DC-SIGN and CLEC4M/DC-SIGNR (collectively referred to as DC-SIGN(R)). Gp120 and gp41 interact with GalCer. Gp120 interacts with host ITGA4/ITGB7 complex; on CD4+ T-cells, this interaction results in rapid activation of integrin ITGAL/LFA-1, which facilitates efficient cell-to-cell spreading of HIV-1. Gp120 interacts with cell-associated heparan sulfate; this interaction increases virus infectivity on permissive cells and may be involved in infection of CD4- cells.</text>
</comment>
<evidence type="ECO:0000256" key="15">
    <source>
        <dbReference type="ARBA" id="ARBA00022703"/>
    </source>
</evidence>
<dbReference type="GO" id="GO:1903908">
    <property type="term" value="P:positive regulation of plasma membrane raft polarization"/>
    <property type="evidence" value="ECO:0007669"/>
    <property type="project" value="UniProtKB-UniRule"/>
</dbReference>
<dbReference type="EMBL" id="KM353809">
    <property type="protein sequence ID" value="AIX95493.1"/>
    <property type="molecule type" value="Genomic_RNA"/>
</dbReference>
<feature type="disulfide bond" evidence="33">
    <location>
        <begin position="588"/>
        <end position="594"/>
    </location>
</feature>
<comment type="domain">
    <text evidence="33">The CD4-binding region is targeted by the antibody b12.</text>
</comment>
<accession>A0A0A1CJS3</accession>
<keyword evidence="27 33" id="KW-1015">Disulfide bond</keyword>
<keyword evidence="12 33" id="KW-1162">Viral penetration into host cytoplasm</keyword>
<dbReference type="GO" id="GO:0005198">
    <property type="term" value="F:structural molecule activity"/>
    <property type="evidence" value="ECO:0007669"/>
    <property type="project" value="UniProtKB-UniRule"/>
</dbReference>
<protein>
    <recommendedName>
        <fullName evidence="33">Envelope glycoprotein gp160</fullName>
    </recommendedName>
    <alternativeName>
        <fullName evidence="33">Env polyprotein</fullName>
    </alternativeName>
    <component>
        <recommendedName>
            <fullName evidence="33">Surface protein gp120</fullName>
            <shortName evidence="33">SU</shortName>
        </recommendedName>
        <alternativeName>
            <fullName evidence="33">Glycoprotein 120</fullName>
            <shortName evidence="33">gp120</shortName>
        </alternativeName>
    </component>
    <component>
        <recommendedName>
            <fullName evidence="33">Transmembrane protein gp41</fullName>
            <shortName evidence="33">TM</shortName>
        </recommendedName>
        <alternativeName>
            <fullName evidence="33">Glycoprotein 41</fullName>
            <shortName evidence="33">gp41</shortName>
        </alternativeName>
    </component>
</protein>
<keyword evidence="17 33" id="KW-1161">Viral attachment to host cell</keyword>
<evidence type="ECO:0000256" key="3">
    <source>
        <dbReference type="ARBA" id="ARBA00004505"/>
    </source>
</evidence>
<feature type="region of interest" description="CD4-binding loop" evidence="33">
    <location>
        <begin position="357"/>
        <end position="367"/>
    </location>
</feature>
<dbReference type="FunFam" id="1.10.287.210:FF:000001">
    <property type="entry name" value="Envelope glycoprotein gp160"/>
    <property type="match status" value="1"/>
</dbReference>
<evidence type="ECO:0000256" key="9">
    <source>
        <dbReference type="ARBA" id="ARBA00022511"/>
    </source>
</evidence>
<evidence type="ECO:0000256" key="5">
    <source>
        <dbReference type="ARBA" id="ARBA00004578"/>
    </source>
</evidence>
<evidence type="ECO:0000256" key="25">
    <source>
        <dbReference type="ARBA" id="ARBA00023136"/>
    </source>
</evidence>
<dbReference type="CDD" id="cd09909">
    <property type="entry name" value="HIV-1-like_HR1-HR2"/>
    <property type="match status" value="1"/>
</dbReference>
<dbReference type="GO" id="GO:0019082">
    <property type="term" value="P:viral protein processing"/>
    <property type="evidence" value="ECO:0007669"/>
    <property type="project" value="UniProtKB-UniRule"/>
</dbReference>
<evidence type="ECO:0000256" key="34">
    <source>
        <dbReference type="RuleBase" id="RU363095"/>
    </source>
</evidence>
<keyword evidence="23 33" id="KW-1039">Host endosome</keyword>
<keyword evidence="8 33" id="KW-1170">Fusion of virus membrane with host endosomal membrane</keyword>
<dbReference type="HAMAP" id="MF_04083">
    <property type="entry name" value="HIV_ENV"/>
    <property type="match status" value="1"/>
</dbReference>
<evidence type="ECO:0000256" key="2">
    <source>
        <dbReference type="ARBA" id="ARBA00004433"/>
    </source>
</evidence>
<evidence type="ECO:0000256" key="7">
    <source>
        <dbReference type="ARBA" id="ARBA00022506"/>
    </source>
</evidence>
<reference evidence="38" key="2">
    <citation type="journal article" date="2015" name="PLoS Pathog.">
        <title>Compartmentalized Replication of R5 T Cell-Tropic HIV-1 in the Central Nervous System Early in the Course of Infection.</title>
        <authorList>
            <person name="Sturdevant C.B."/>
            <person name="Joseph S.B."/>
            <person name="Schnell G."/>
            <person name="Price R.W."/>
            <person name="Swanstrom R."/>
            <person name="Spudich S."/>
        </authorList>
    </citation>
    <scope>NUCLEOTIDE SEQUENCE</scope>
    <source>
        <strain evidence="38">9015_040907_CSF_12</strain>
    </source>
</reference>
<gene>
    <name evidence="33 38" type="primary">env</name>
</gene>
<dbReference type="GO" id="GO:0019031">
    <property type="term" value="C:viral envelope"/>
    <property type="evidence" value="ECO:0007669"/>
    <property type="project" value="UniProtKB-KW"/>
</dbReference>
<dbReference type="GO" id="GO:0075512">
    <property type="term" value="P:clathrin-dependent endocytosis of virus by host cell"/>
    <property type="evidence" value="ECO:0007669"/>
    <property type="project" value="UniProtKB-UniRule"/>
</dbReference>
<sequence>MRVKETRKNYQLLWKGVTLLLGILMICSAEQLWVTVYYGVPVWKEATTTLFCASDAKAYDTEVHNVWATHACVPTDPSPQEINLKNVTEDFNMWKNDMVDQMHEDIISLWDQSLKPCVKLTPLCVTLNCSNLNNSTRNESNTNLEGKEEMKNCSFNITTSIKDKVQGQYALFYSLDIVQIDNDNTNYRLRSCNTSVITQACPKMSFEPIPIHYCAPAGFAILKCNDKKFNGSGPCTNVSTVQCTHGIRPVVSTQLLLNGSLAEEEVVIRSENFTNNAKTIMVQLKDSVNITCARPNNNTRKSINIGPGRAFYATGDIIGNIRQAHCNISGTKWNNTLIQVVKKLREQFNKTITFKPSSGGDPEIVMHTFNCGGEFFYCNTTQLFNNTWKDTEEEISTRNSNDTITLPCRIKQIVNMWQEVGKAMYAPPIRGLIQCTSNITGIILTRDGGNNTNTTEIFRPGGGDMRDNWRSELYKYKVVKIEPLGIAPTRAKRRVVQREKRAVGIGALFLGFLGAAGSTMGAASMTLTVQARLLLSGIVQQQNNLLQAIEAQQRLLQLTVWGIKQLQARVLAVERYLKDQQLLGIWGCSGKLICTTAVPWNASWSNKSMNEIWNNMTWIQWEREIDNYTGLIYSLIEQSQNQQEKNELDLLALDKWASLWDWFDISNWLWYIKIFIMIVGGLIGLRIVFTILSIVNRVRQGYSPLSFQTHHPAQRGPDRPEGIAEEGGEQNRNRSSCLADGLLTLIWVDLRSLLLFIYHRLSDLLLIVTRVVELLGRRGWEALKYWWNLLQYWSQELKNSAVSLLNTIAIVVAEGTDRVLEILQRAGRAILNIPRRIRQGLERALL</sequence>
<keyword evidence="28 33" id="KW-0325">Glycoprotein</keyword>
<feature type="chain" id="PRO_5023478758" description="Envelope glycoprotein gp160" evidence="33">
    <location>
        <begin position="31"/>
        <end position="846"/>
    </location>
</feature>
<evidence type="ECO:0000256" key="10">
    <source>
        <dbReference type="ARBA" id="ARBA00022570"/>
    </source>
</evidence>
<comment type="domain">
    <text evidence="33 34">The 17 amino acids long immunosuppressive region is present in many retroviral envelope proteins. Synthetic peptides derived from this relatively conserved sequence inhibit immune function in vitro and in vivo.</text>
</comment>
<keyword evidence="14 33" id="KW-0812">Transmembrane</keyword>
<dbReference type="GO" id="GO:0039654">
    <property type="term" value="P:fusion of virus membrane with host endosome membrane"/>
    <property type="evidence" value="ECO:0007669"/>
    <property type="project" value="UniProtKB-UniRule"/>
</dbReference>
<keyword evidence="18 33" id="KW-0946">Virion</keyword>
<dbReference type="FunFam" id="1.20.5.490:FF:000001">
    <property type="entry name" value="Envelope glycoprotein gp160"/>
    <property type="match status" value="1"/>
</dbReference>
<comment type="function">
    <text evidence="33">Envelope glycoprotein gp160: Oligomerizes in the host endoplasmic reticulum into predominantly trimers. In a second time, gp160 transits in the host Golgi, where glycosylation is completed. The precursor is then proteolytically cleaved in the trans-Golgi and thereby activated by cellular furin or furin-like proteases to produce gp120 and gp41.</text>
</comment>
<feature type="region of interest" description="Immunosuppression" evidence="33">
    <location>
        <begin position="564"/>
        <end position="582"/>
    </location>
</feature>
<dbReference type="SUPFAM" id="SSF56502">
    <property type="entry name" value="gp120 core"/>
    <property type="match status" value="2"/>
</dbReference>
<evidence type="ECO:0000256" key="31">
    <source>
        <dbReference type="ARBA" id="ARBA00023296"/>
    </source>
</evidence>
<feature type="short sequence motif" description="YXXL motif; contains endocytosis signal" evidence="33">
    <location>
        <begin position="702"/>
        <end position="705"/>
    </location>
</feature>
<keyword evidence="30 33" id="KW-0449">Lipoprotein</keyword>
<evidence type="ECO:0000256" key="19">
    <source>
        <dbReference type="ARBA" id="ARBA00022870"/>
    </source>
</evidence>
<evidence type="ECO:0000256" key="35">
    <source>
        <dbReference type="SAM" id="MobiDB-lite"/>
    </source>
</evidence>
<evidence type="ECO:0000256" key="16">
    <source>
        <dbReference type="ARBA" id="ARBA00022729"/>
    </source>
</evidence>
<keyword evidence="20 33" id="KW-0261">Viral envelope protein</keyword>
<comment type="PTM">
    <text evidence="33">Highly glycosylated by host. The high number of glycan on the protein is reffered to as 'glycan shield' because it contributes to hide protein sequence from adaptive immune system.</text>
</comment>
<evidence type="ECO:0000259" key="37">
    <source>
        <dbReference type="Pfam" id="PF00517"/>
    </source>
</evidence>
<feature type="domain" description="Retroviral envelope protein GP41-like" evidence="37">
    <location>
        <begin position="520"/>
        <end position="709"/>
    </location>
</feature>
<comment type="function">
    <text evidence="33">Surface protein gp120: Attaches the virus to the host lymphoid cell by binding to the primary receptor CD4. This interaction induces a structural rearrangement creating a high affinity binding site for a chemokine coreceptor like CXCR4 and/or CCR5. Acts as a ligand for CD209/DC-SIGN and CLEC4M/DC-SIGNR, which are respectively found on dendritic cells (DCs), and on endothelial cells of liver sinusoids and lymph node sinuses. These interactions allow capture of viral particles at mucosal surfaces by these cells and subsequent transmission to permissive cells. HIV subverts the migration properties of dendritic cells to gain access to CD4+ T-cells in lymph nodes. Virus transmission to permissive T-cells occurs either in trans (without DCs infection, through viral capture and transmission), or in cis (following DCs productive infection, through the usual CD4-gp120 interaction), thereby inducing a robust infection. In trans infection, bound virions remain infectious over days and it is proposed that they are not degraded, but protected in non-lysosomal acidic organelles within the DCs close to the cell membrane thus contributing to the viral infectious potential during DCs' migration from the periphery to the lymphoid tissues. On arrival at lymphoid tissues, intact virions recycle back to DCs' cell surface allowing virus transmission to CD4+ T-cells.</text>
</comment>
<comment type="PTM">
    <text evidence="33">Palmitoylation of the transmembrane protein and of Env polyprotein (prior to its proteolytic cleavage) is essential for their association with host cell membrane lipid rafts. Palmitoylation is therefore required for envelope trafficking to classical lipid rafts, but not for viral replication.</text>
</comment>
<feature type="region of interest" description="Disordered" evidence="35">
    <location>
        <begin position="707"/>
        <end position="733"/>
    </location>
</feature>
<feature type="disulfide bond" evidence="33">
    <location>
        <begin position="224"/>
        <end position="235"/>
    </location>
</feature>
<keyword evidence="24 33" id="KW-0175">Coiled coil</keyword>
<reference evidence="38" key="1">
    <citation type="submission" date="2014-08" db="EMBL/GenBank/DDBJ databases">
        <authorList>
            <person name="Buckheit Sturdevant C."/>
            <person name="Joseph S.B."/>
            <person name="Schnell G."/>
            <person name="Price R.W."/>
            <person name="Swanstrom R."/>
            <person name="Spudich S."/>
        </authorList>
    </citation>
    <scope>NUCLEOTIDE SEQUENCE</scope>
    <source>
        <strain evidence="38">9015_040907_CSF_12</strain>
    </source>
</reference>
<comment type="function">
    <text evidence="33">Transmembrane protein gp41: Acts as a class I viral fusion protein. Under the current model, the protein has at least 3 conformational states: pre-fusion native state, pre-hairpin intermediate state, and post-fusion hairpin state. During fusion of viral and target intracellular membranes, the coiled coil regions (heptad repeats) assume a trimer-of-hairpins structure, positioning the fusion peptide in close proximity to the C-terminal region of the ectodomain. The formation of this structure appears to drive apposition and subsequent fusion of viral and target cell membranes. Complete fusion occurs in host cell endosomes and is dynamin-dependent, however some lipid transfer might occur at the plasma membrane. The virus undergoes clathrin-dependent internalization long before endosomal fusion, thus minimizing the surface exposure of conserved viral epitopes during fusion and reducing the efficacy of inhibitors targeting these epitopes. Membranes fusion leads to delivery of the nucleocapsid into the cytoplasm.</text>
</comment>
<evidence type="ECO:0000256" key="21">
    <source>
        <dbReference type="ARBA" id="ARBA00022890"/>
    </source>
</evidence>
<keyword evidence="10 33" id="KW-1165">Clathrin-mediated endocytosis of virus by host</keyword>
<evidence type="ECO:0000256" key="26">
    <source>
        <dbReference type="ARBA" id="ARBA00023139"/>
    </source>
</evidence>
<dbReference type="Pfam" id="PF00516">
    <property type="entry name" value="GP120"/>
    <property type="match status" value="1"/>
</dbReference>
<evidence type="ECO:0000256" key="33">
    <source>
        <dbReference type="HAMAP-Rule" id="MF_04083"/>
    </source>
</evidence>
<dbReference type="GO" id="GO:0020002">
    <property type="term" value="C:host cell plasma membrane"/>
    <property type="evidence" value="ECO:0007669"/>
    <property type="project" value="UniProtKB-SubCell"/>
</dbReference>
<feature type="site" description="Cleavage; by host furin" evidence="33">
    <location>
        <begin position="501"/>
        <end position="502"/>
    </location>
</feature>
<evidence type="ECO:0000256" key="17">
    <source>
        <dbReference type="ARBA" id="ARBA00022804"/>
    </source>
</evidence>
<evidence type="ECO:0000256" key="24">
    <source>
        <dbReference type="ARBA" id="ARBA00023054"/>
    </source>
</evidence>
<comment type="subcellular location">
    <molecule>Transmembrane protein gp41</molecule>
    <subcellularLocation>
        <location evidence="33">Virion membrane</location>
        <topology evidence="33">Single-pass type I membrane protein</topology>
    </subcellularLocation>
    <subcellularLocation>
        <location evidence="33">Host cell membrane</location>
        <topology evidence="33">Single-pass type I membrane protein</topology>
    </subcellularLocation>
    <subcellularLocation>
        <location evidence="33">Host endosome membrane</location>
        <topology evidence="33">Single-pass type I membrane protein</topology>
    </subcellularLocation>
    <text evidence="33">It is probably concentrated at the site of budding and incorporated into the virions possibly by contacts between the cytoplasmic tail of Env and the N-terminus of Gag.</text>
</comment>
<keyword evidence="11 33" id="KW-0945">Host-virus interaction</keyword>
<comment type="miscellaneous">
    <text evidence="33">HIV-1 lineages are divided in three main groups, M (for Major), O (for Outlier), and N (for New, or Non-M, Non-O). The vast majority of strains found worldwide belong to the group M. Group O seems to be endemic to and largely confined to Cameroon and neighboring countries in West Central Africa, where these viruses represent a small minority of HIV-1 strains. The group N is represented by a limited number of isolates from Cameroonian persons. The group M is further subdivided in 9 clades or subtypes (A to D, F to H, J and K).</text>
</comment>
<feature type="short sequence motif" description="Di-leucine internalization motif" evidence="33">
    <location>
        <begin position="845"/>
        <end position="846"/>
    </location>
</feature>
<dbReference type="InterPro" id="IPR000777">
    <property type="entry name" value="HIV1_Gp120"/>
</dbReference>
<feature type="region of interest" description="Fusion peptide" evidence="33">
    <location>
        <begin position="502"/>
        <end position="522"/>
    </location>
</feature>
<keyword evidence="16 33" id="KW-0732">Signal</keyword>
<evidence type="ECO:0000256" key="8">
    <source>
        <dbReference type="ARBA" id="ARBA00022510"/>
    </source>
</evidence>
<keyword evidence="21 33" id="KW-1164">Virus endocytosis by host</keyword>
<evidence type="ECO:0000256" key="12">
    <source>
        <dbReference type="ARBA" id="ARBA00022595"/>
    </source>
</evidence>
<comment type="domain">
    <text evidence="33">The membrane proximal external region (MPER) present in gp41 is a tryptophan-rich region recognized by the antibodies 2F5, Z13, and 4E10. MPER seems to play a role in fusion.</text>
</comment>
<feature type="topological domain" description="Cytoplasmic" evidence="33">
    <location>
        <begin position="696"/>
        <end position="846"/>
    </location>
</feature>
<keyword evidence="9 33" id="KW-1032">Host cell membrane</keyword>
<feature type="transmembrane region" description="Helical" evidence="34">
    <location>
        <begin position="12"/>
        <end position="34"/>
    </location>
</feature>
<name>A0A0A1CJS3_HV1</name>
<feature type="domain" description="Human immunodeficiency virus 1 envelope glycoprotein Gp120" evidence="36">
    <location>
        <begin position="32"/>
        <end position="501"/>
    </location>
</feature>
<dbReference type="GO" id="GO:0019062">
    <property type="term" value="P:virion attachment to host cell"/>
    <property type="evidence" value="ECO:0007669"/>
    <property type="project" value="UniProtKB-UniRule"/>
</dbReference>
<dbReference type="SUPFAM" id="SSF58069">
    <property type="entry name" value="Virus ectodomain"/>
    <property type="match status" value="1"/>
</dbReference>
<evidence type="ECO:0000313" key="38">
    <source>
        <dbReference type="EMBL" id="AIX95493.1"/>
    </source>
</evidence>
<dbReference type="GO" id="GO:0055036">
    <property type="term" value="C:virion membrane"/>
    <property type="evidence" value="ECO:0007669"/>
    <property type="project" value="UniProtKB-SubCell"/>
</dbReference>
<dbReference type="GO" id="GO:0016020">
    <property type="term" value="C:membrane"/>
    <property type="evidence" value="ECO:0007669"/>
    <property type="project" value="UniProtKB-UniRule"/>
</dbReference>
<evidence type="ECO:0000256" key="18">
    <source>
        <dbReference type="ARBA" id="ARBA00022844"/>
    </source>
</evidence>
<comment type="domain">
    <text evidence="33">Some of the most genetically diverse regions of the viral genome are present in Env. They are called variable regions 1 through 5 (V1 through V5). Coreceptor usage of gp120 is determined mainly by the primary structure of the third variable region (V3) in the outer domain of gp120. The sequence of V3 determines which coreceptor, CCR5 and/or CXCR4 (corresponding to R5/macrophage, X4/T cell and R5X4/T cell and macrophage tropism), is used to trigger the fusion potential of the Env complex, and hence which cells the virus can infect. Binding to CCR5 involves a region adjacent in addition to V3.</text>
</comment>
<organism evidence="38">
    <name type="scientific">Human immunodeficiency virus type 1</name>
    <name type="common">HIV-1</name>
    <dbReference type="NCBI Taxonomy" id="11676"/>
    <lineage>
        <taxon>Viruses</taxon>
        <taxon>Riboviria</taxon>
        <taxon>Pararnavirae</taxon>
        <taxon>Artverviricota</taxon>
        <taxon>Revtraviricetes</taxon>
        <taxon>Ortervirales</taxon>
        <taxon>Retroviridae</taxon>
        <taxon>Orthoretrovirinae</taxon>
        <taxon>Lentivirus</taxon>
        <taxon>Lentivirus humimdef1</taxon>
    </lineage>
</organism>
<dbReference type="FunFam" id="2.170.40.20:FF:000001">
    <property type="entry name" value="Envelope glycoprotein gp160"/>
    <property type="match status" value="1"/>
</dbReference>
<evidence type="ECO:0000256" key="28">
    <source>
        <dbReference type="ARBA" id="ARBA00023180"/>
    </source>
</evidence>
<feature type="region of interest" description="V5" evidence="33">
    <location>
        <begin position="451"/>
        <end position="461"/>
    </location>
</feature>
<evidence type="ECO:0000256" key="6">
    <source>
        <dbReference type="ARBA" id="ARBA00004650"/>
    </source>
</evidence>
<keyword evidence="22 33" id="KW-1133">Transmembrane helix</keyword>
<evidence type="ECO:0000256" key="29">
    <source>
        <dbReference type="ARBA" id="ARBA00023280"/>
    </source>
</evidence>
<feature type="chain" id="PRO_5023478759" description="Transmembrane protein gp41" evidence="33">
    <location>
        <begin position="502"/>
        <end position="846"/>
    </location>
</feature>
<keyword evidence="25 33" id="KW-0472">Membrane</keyword>
<comment type="domain">
    <text evidence="33">The YXXL motif is involved in determining the exact site of viral release at the surface of infected mononuclear cells and promotes endocytosis. YXXL and di-leucine endocytosis motifs interact directly or indirectly with the clathrin adapter complexes, opperate independently, and their activities are not additive.</text>
</comment>
<feature type="region of interest" description="V2" evidence="33">
    <location>
        <begin position="153"/>
        <end position="192"/>
    </location>
</feature>
<keyword evidence="13 33" id="KW-0165">Cleavage on pair of basic residues</keyword>